<feature type="transmembrane region" description="Helical" evidence="7">
    <location>
        <begin position="168"/>
        <end position="188"/>
    </location>
</feature>
<feature type="transmembrane region" description="Helical" evidence="7">
    <location>
        <begin position="86"/>
        <end position="102"/>
    </location>
</feature>
<dbReference type="InterPro" id="IPR036938">
    <property type="entry name" value="PAP2/HPO_sf"/>
</dbReference>
<evidence type="ECO:0000256" key="4">
    <source>
        <dbReference type="ARBA" id="ARBA00022801"/>
    </source>
</evidence>
<keyword evidence="6 7" id="KW-0472">Membrane</keyword>
<feature type="transmembrane region" description="Helical" evidence="7">
    <location>
        <begin position="137"/>
        <end position="159"/>
    </location>
</feature>
<evidence type="ECO:0000256" key="5">
    <source>
        <dbReference type="ARBA" id="ARBA00022989"/>
    </source>
</evidence>
<accession>A0ABP4NIY8</accession>
<evidence type="ECO:0000313" key="9">
    <source>
        <dbReference type="EMBL" id="GAA1561456.1"/>
    </source>
</evidence>
<feature type="transmembrane region" description="Helical" evidence="7">
    <location>
        <begin position="200"/>
        <end position="218"/>
    </location>
</feature>
<dbReference type="SUPFAM" id="SSF48317">
    <property type="entry name" value="Acid phosphatase/Vanadium-dependent haloperoxidase"/>
    <property type="match status" value="1"/>
</dbReference>
<comment type="caution">
    <text evidence="9">The sequence shown here is derived from an EMBL/GenBank/DDBJ whole genome shotgun (WGS) entry which is preliminary data.</text>
</comment>
<evidence type="ECO:0000313" key="10">
    <source>
        <dbReference type="Proteomes" id="UP001500393"/>
    </source>
</evidence>
<dbReference type="PANTHER" id="PTHR14969">
    <property type="entry name" value="SPHINGOSINE-1-PHOSPHATE PHOSPHOHYDROLASE"/>
    <property type="match status" value="1"/>
</dbReference>
<comment type="subcellular location">
    <subcellularLocation>
        <location evidence="1">Cell membrane</location>
        <topology evidence="1">Multi-pass membrane protein</topology>
    </subcellularLocation>
</comment>
<evidence type="ECO:0000256" key="3">
    <source>
        <dbReference type="ARBA" id="ARBA00022692"/>
    </source>
</evidence>
<dbReference type="PANTHER" id="PTHR14969:SF62">
    <property type="entry name" value="DECAPRENYLPHOSPHORYL-5-PHOSPHORIBOSE PHOSPHATASE RV3807C-RELATED"/>
    <property type="match status" value="1"/>
</dbReference>
<evidence type="ECO:0000259" key="8">
    <source>
        <dbReference type="Pfam" id="PF01569"/>
    </source>
</evidence>
<feature type="transmembrane region" description="Helical" evidence="7">
    <location>
        <begin position="107"/>
        <end position="125"/>
    </location>
</feature>
<evidence type="ECO:0000256" key="7">
    <source>
        <dbReference type="SAM" id="Phobius"/>
    </source>
</evidence>
<evidence type="ECO:0000256" key="6">
    <source>
        <dbReference type="ARBA" id="ARBA00023136"/>
    </source>
</evidence>
<proteinExistence type="predicted"/>
<keyword evidence="3 7" id="KW-0812">Transmembrane</keyword>
<keyword evidence="5 7" id="KW-1133">Transmembrane helix</keyword>
<dbReference type="InterPro" id="IPR000326">
    <property type="entry name" value="PAP2/HPO"/>
</dbReference>
<evidence type="ECO:0000256" key="2">
    <source>
        <dbReference type="ARBA" id="ARBA00022475"/>
    </source>
</evidence>
<protein>
    <submittedName>
        <fullName evidence="9">Phosphatase PAP2 family protein</fullName>
    </submittedName>
</protein>
<dbReference type="Pfam" id="PF01569">
    <property type="entry name" value="PAP2"/>
    <property type="match status" value="1"/>
</dbReference>
<name>A0ABP4NIY8_9ACTN</name>
<organism evidence="9 10">
    <name type="scientific">Kribbella sancticallisti</name>
    <dbReference type="NCBI Taxonomy" id="460087"/>
    <lineage>
        <taxon>Bacteria</taxon>
        <taxon>Bacillati</taxon>
        <taxon>Actinomycetota</taxon>
        <taxon>Actinomycetes</taxon>
        <taxon>Propionibacteriales</taxon>
        <taxon>Kribbellaceae</taxon>
        <taxon>Kribbella</taxon>
    </lineage>
</organism>
<dbReference type="Proteomes" id="UP001500393">
    <property type="component" value="Unassembled WGS sequence"/>
</dbReference>
<keyword evidence="4" id="KW-0378">Hydrolase</keyword>
<keyword evidence="10" id="KW-1185">Reference proteome</keyword>
<dbReference type="Gene3D" id="1.20.144.10">
    <property type="entry name" value="Phosphatidic acid phosphatase type 2/haloperoxidase"/>
    <property type="match status" value="1"/>
</dbReference>
<sequence length="225" mass="23058">MGEMATNEGGHARAGAREIRPAVIPALRLSAALLTILGALLLAVPAVTYAGGTAPAGLDRWIQPRVNTPAGAWQTALAVDWIGEPIGRSLAVLLVMALCLLAGRRRLAVAAFIGMGVVTVLSTVLKDIVDRRIHDDFLSYPSGHTAAATAVCVVLGLLLSDLLTLGQVFGTALVLGLALAGGAAMAYAQIDLTAHYPTDTIGGFGLALMAVPATALLVDKLAGHR</sequence>
<evidence type="ECO:0000256" key="1">
    <source>
        <dbReference type="ARBA" id="ARBA00004651"/>
    </source>
</evidence>
<reference evidence="10" key="1">
    <citation type="journal article" date="2019" name="Int. J. Syst. Evol. Microbiol.">
        <title>The Global Catalogue of Microorganisms (GCM) 10K type strain sequencing project: providing services to taxonomists for standard genome sequencing and annotation.</title>
        <authorList>
            <consortium name="The Broad Institute Genomics Platform"/>
            <consortium name="The Broad Institute Genome Sequencing Center for Infectious Disease"/>
            <person name="Wu L."/>
            <person name="Ma J."/>
        </authorList>
    </citation>
    <scope>NUCLEOTIDE SEQUENCE [LARGE SCALE GENOMIC DNA]</scope>
    <source>
        <strain evidence="10">JCM 14969</strain>
    </source>
</reference>
<gene>
    <name evidence="9" type="ORF">GCM10009789_13390</name>
</gene>
<feature type="domain" description="Phosphatidic acid phosphatase type 2/haloperoxidase" evidence="8">
    <location>
        <begin position="137"/>
        <end position="219"/>
    </location>
</feature>
<dbReference type="EMBL" id="BAAAOS010000010">
    <property type="protein sequence ID" value="GAA1561456.1"/>
    <property type="molecule type" value="Genomic_DNA"/>
</dbReference>
<feature type="transmembrane region" description="Helical" evidence="7">
    <location>
        <begin position="26"/>
        <end position="51"/>
    </location>
</feature>
<keyword evidence="2" id="KW-1003">Cell membrane</keyword>